<proteinExistence type="inferred from homology"/>
<comment type="similarity">
    <text evidence="2">Belongs to the sodium:solute symporter (SSF) (TC 2.A.21) family.</text>
</comment>
<evidence type="ECO:0000256" key="11">
    <source>
        <dbReference type="SAM" id="Phobius"/>
    </source>
</evidence>
<dbReference type="PROSITE" id="PS50283">
    <property type="entry name" value="NA_SOLUT_SYMP_3"/>
    <property type="match status" value="1"/>
</dbReference>
<dbReference type="GO" id="GO:0005886">
    <property type="term" value="C:plasma membrane"/>
    <property type="evidence" value="ECO:0007669"/>
    <property type="project" value="UniProtKB-SubCell"/>
</dbReference>
<gene>
    <name evidence="12" type="ORF">IZO911_LOCUS36548</name>
</gene>
<keyword evidence="3" id="KW-0813">Transport</keyword>
<evidence type="ECO:0000313" key="12">
    <source>
        <dbReference type="EMBL" id="CAF1346872.1"/>
    </source>
</evidence>
<evidence type="ECO:0000256" key="10">
    <source>
        <dbReference type="ARBA" id="ARBA00023201"/>
    </source>
</evidence>
<keyword evidence="6 11" id="KW-1133">Transmembrane helix</keyword>
<evidence type="ECO:0000256" key="8">
    <source>
        <dbReference type="ARBA" id="ARBA00023065"/>
    </source>
</evidence>
<dbReference type="EMBL" id="CAJNOE010000854">
    <property type="protein sequence ID" value="CAF1346872.1"/>
    <property type="molecule type" value="Genomic_DNA"/>
</dbReference>
<keyword evidence="7" id="KW-0915">Sodium</keyword>
<evidence type="ECO:0000256" key="5">
    <source>
        <dbReference type="ARBA" id="ARBA00022692"/>
    </source>
</evidence>
<accession>A0A815GYS5</accession>
<evidence type="ECO:0000256" key="6">
    <source>
        <dbReference type="ARBA" id="ARBA00022989"/>
    </source>
</evidence>
<evidence type="ECO:0000256" key="1">
    <source>
        <dbReference type="ARBA" id="ARBA00004651"/>
    </source>
</evidence>
<dbReference type="GO" id="GO:0006814">
    <property type="term" value="P:sodium ion transport"/>
    <property type="evidence" value="ECO:0007669"/>
    <property type="project" value="UniProtKB-KW"/>
</dbReference>
<dbReference type="PANTHER" id="PTHR42985:SF40">
    <property type="entry name" value="LD47995P-RELATED"/>
    <property type="match status" value="1"/>
</dbReference>
<reference evidence="12" key="1">
    <citation type="submission" date="2021-02" db="EMBL/GenBank/DDBJ databases">
        <authorList>
            <person name="Nowell W R."/>
        </authorList>
    </citation>
    <scope>NUCLEOTIDE SEQUENCE</scope>
</reference>
<evidence type="ECO:0000256" key="9">
    <source>
        <dbReference type="ARBA" id="ARBA00023136"/>
    </source>
</evidence>
<comment type="subcellular location">
    <subcellularLocation>
        <location evidence="1">Cell membrane</location>
        <topology evidence="1">Multi-pass membrane protein</topology>
    </subcellularLocation>
</comment>
<evidence type="ECO:0000313" key="13">
    <source>
        <dbReference type="Proteomes" id="UP000663860"/>
    </source>
</evidence>
<name>A0A815GYS5_9BILA</name>
<dbReference type="InterPro" id="IPR051163">
    <property type="entry name" value="Sodium:Solute_Symporter_SSF"/>
</dbReference>
<dbReference type="AlphaFoldDB" id="A0A815GYS5"/>
<evidence type="ECO:0000256" key="7">
    <source>
        <dbReference type="ARBA" id="ARBA00023053"/>
    </source>
</evidence>
<comment type="caution">
    <text evidence="12">The sequence shown here is derived from an EMBL/GenBank/DDBJ whole genome shotgun (WGS) entry which is preliminary data.</text>
</comment>
<sequence length="95" mass="10553">MYPLFAIETSRRFSGYVGLSIACMLSATLSTFSSGANSIATVILEDISKQLTKKYSMLNEEQVTFSKKLSKNNSLLFFPQLSFFVNYLAICIGCL</sequence>
<keyword evidence="4" id="KW-1003">Cell membrane</keyword>
<dbReference type="InterPro" id="IPR038377">
    <property type="entry name" value="Na/Glc_symporter_sf"/>
</dbReference>
<keyword evidence="10" id="KW-0739">Sodium transport</keyword>
<keyword evidence="8" id="KW-0406">Ion transport</keyword>
<dbReference type="Proteomes" id="UP000663860">
    <property type="component" value="Unassembled WGS sequence"/>
</dbReference>
<dbReference type="GO" id="GO:0015293">
    <property type="term" value="F:symporter activity"/>
    <property type="evidence" value="ECO:0007669"/>
    <property type="project" value="TreeGrafter"/>
</dbReference>
<protein>
    <submittedName>
        <fullName evidence="12">Uncharacterized protein</fullName>
    </submittedName>
</protein>
<evidence type="ECO:0000256" key="3">
    <source>
        <dbReference type="ARBA" id="ARBA00022448"/>
    </source>
</evidence>
<organism evidence="12 13">
    <name type="scientific">Adineta steineri</name>
    <dbReference type="NCBI Taxonomy" id="433720"/>
    <lineage>
        <taxon>Eukaryota</taxon>
        <taxon>Metazoa</taxon>
        <taxon>Spiralia</taxon>
        <taxon>Gnathifera</taxon>
        <taxon>Rotifera</taxon>
        <taxon>Eurotatoria</taxon>
        <taxon>Bdelloidea</taxon>
        <taxon>Adinetida</taxon>
        <taxon>Adinetidae</taxon>
        <taxon>Adineta</taxon>
    </lineage>
</organism>
<evidence type="ECO:0000256" key="2">
    <source>
        <dbReference type="ARBA" id="ARBA00006434"/>
    </source>
</evidence>
<dbReference type="Gene3D" id="1.20.1730.10">
    <property type="entry name" value="Sodium/glucose cotransporter"/>
    <property type="match status" value="1"/>
</dbReference>
<keyword evidence="5 11" id="KW-0812">Transmembrane</keyword>
<evidence type="ECO:0000256" key="4">
    <source>
        <dbReference type="ARBA" id="ARBA00022475"/>
    </source>
</evidence>
<dbReference type="PANTHER" id="PTHR42985">
    <property type="entry name" value="SODIUM-COUPLED MONOCARBOXYLATE TRANSPORTER"/>
    <property type="match status" value="1"/>
</dbReference>
<dbReference type="InterPro" id="IPR001734">
    <property type="entry name" value="Na/solute_symporter"/>
</dbReference>
<feature type="transmembrane region" description="Helical" evidence="11">
    <location>
        <begin position="16"/>
        <end position="44"/>
    </location>
</feature>
<keyword evidence="9 11" id="KW-0472">Membrane</keyword>